<dbReference type="Gene3D" id="2.60.40.1120">
    <property type="entry name" value="Carboxypeptidase-like, regulatory domain"/>
    <property type="match status" value="1"/>
</dbReference>
<evidence type="ECO:0000256" key="1">
    <source>
        <dbReference type="SAM" id="SignalP"/>
    </source>
</evidence>
<feature type="chain" id="PRO_5047113017" evidence="1">
    <location>
        <begin position="24"/>
        <end position="112"/>
    </location>
</feature>
<name>A0ABX7H1K2_9GAMM</name>
<keyword evidence="1" id="KW-0732">Signal</keyword>
<dbReference type="InterPro" id="IPR013784">
    <property type="entry name" value="Carb-bd-like_fold"/>
</dbReference>
<dbReference type="EMBL" id="CP064030">
    <property type="protein sequence ID" value="QRN55929.1"/>
    <property type="molecule type" value="Genomic_DNA"/>
</dbReference>
<accession>A0ABX7H1K2</accession>
<keyword evidence="3" id="KW-1185">Reference proteome</keyword>
<evidence type="ECO:0000313" key="2">
    <source>
        <dbReference type="EMBL" id="QRN55929.1"/>
    </source>
</evidence>
<sequence length="112" mass="11440">MGSAVIVVALSIASSLSPTAAHAQSTTATIFGQAPAGETVTALSSSGLHRHETVGEKGHYRIGSLPAGDYTVTLEKDGKTVDSRANIALIVGRGAEVDFACPNDQCATSQNR</sequence>
<dbReference type="Proteomes" id="UP000663181">
    <property type="component" value="Chromosome"/>
</dbReference>
<proteinExistence type="predicted"/>
<dbReference type="SUPFAM" id="SSF49452">
    <property type="entry name" value="Starch-binding domain-like"/>
    <property type="match status" value="1"/>
</dbReference>
<gene>
    <name evidence="2" type="ORF">ISN74_13725</name>
</gene>
<feature type="signal peptide" evidence="1">
    <location>
        <begin position="1"/>
        <end position="23"/>
    </location>
</feature>
<dbReference type="Pfam" id="PF13620">
    <property type="entry name" value="CarboxypepD_reg"/>
    <property type="match status" value="1"/>
</dbReference>
<reference evidence="2 3" key="1">
    <citation type="submission" date="2020-10" db="EMBL/GenBank/DDBJ databases">
        <title>Phylogeny of dyella-like bacteria.</title>
        <authorList>
            <person name="Fu J."/>
        </authorList>
    </citation>
    <scope>NUCLEOTIDE SEQUENCE [LARGE SCALE GENOMIC DNA]</scope>
    <source>
        <strain evidence="2 3">DHOB09</strain>
    </source>
</reference>
<protein>
    <submittedName>
        <fullName evidence="2">Carboxypeptidase regulatory-like domain-containing protein</fullName>
    </submittedName>
</protein>
<organism evidence="2 3">
    <name type="scientific">Dyella caseinilytica</name>
    <dbReference type="NCBI Taxonomy" id="1849581"/>
    <lineage>
        <taxon>Bacteria</taxon>
        <taxon>Pseudomonadati</taxon>
        <taxon>Pseudomonadota</taxon>
        <taxon>Gammaproteobacteria</taxon>
        <taxon>Lysobacterales</taxon>
        <taxon>Rhodanobacteraceae</taxon>
        <taxon>Dyella</taxon>
    </lineage>
</organism>
<evidence type="ECO:0000313" key="3">
    <source>
        <dbReference type="Proteomes" id="UP000663181"/>
    </source>
</evidence>